<dbReference type="InterPro" id="IPR036890">
    <property type="entry name" value="HATPase_C_sf"/>
</dbReference>
<dbReference type="PANTHER" id="PTHR45436">
    <property type="entry name" value="SENSOR HISTIDINE KINASE YKOH"/>
    <property type="match status" value="1"/>
</dbReference>
<keyword evidence="5 14" id="KW-0808">Transferase</keyword>
<dbReference type="PROSITE" id="PS50109">
    <property type="entry name" value="HIS_KIN"/>
    <property type="match status" value="1"/>
</dbReference>
<dbReference type="Pfam" id="PF08521">
    <property type="entry name" value="2CSK_N"/>
    <property type="match status" value="1"/>
</dbReference>
<evidence type="ECO:0000256" key="2">
    <source>
        <dbReference type="ARBA" id="ARBA00004370"/>
    </source>
</evidence>
<dbReference type="Proteomes" id="UP001595791">
    <property type="component" value="Unassembled WGS sequence"/>
</dbReference>
<evidence type="ECO:0000256" key="1">
    <source>
        <dbReference type="ARBA" id="ARBA00000085"/>
    </source>
</evidence>
<evidence type="ECO:0000256" key="4">
    <source>
        <dbReference type="ARBA" id="ARBA00022553"/>
    </source>
</evidence>
<dbReference type="PANTHER" id="PTHR45436:SF1">
    <property type="entry name" value="SENSOR PROTEIN QSEC"/>
    <property type="match status" value="1"/>
</dbReference>
<feature type="transmembrane region" description="Helical" evidence="11">
    <location>
        <begin position="154"/>
        <end position="173"/>
    </location>
</feature>
<evidence type="ECO:0000256" key="10">
    <source>
        <dbReference type="ARBA" id="ARBA00023136"/>
    </source>
</evidence>
<evidence type="ECO:0000259" key="13">
    <source>
        <dbReference type="PROSITE" id="PS50885"/>
    </source>
</evidence>
<sequence length="457" mass="49868">MLIWLLLPQLVLLLAAAAASYYIALRYTNVAIDQSLAQSSRALARQVKPFGDGLFIDFPRAAREILEEDPNDRLYYMVSTPPGQFILGDNRMPPPPEPLRRDDGTPHFYDGYLAGQAVRVAALQLRIGTPERRQTMLVQVAKSTVARTQLAREILTVMLTPLALLLLATSLIVRAGIGRGLAPLQGLRNQVENRSPRDLTPIEVENAPTEVRSLAAALNTLLGEVKQQVASHKRFIADAAHQLRTPLAGLKSQTELALREIDEAVADPAALRQRLARLEASADRGIRLVNQLLALARAEPDAPLARAPLDLARLLRDLGREAVPRALARQLDLAVDGAETPVMVVGHEGLLRELFANLIDNAIAYTPGGGEVVVRLEGGPHPTVEVRDTGPGIPAEELERVFERFYRGAAQANARGCGLGLPIAREIARRHQATVELERNQPHGLVARVRFTGDDMA</sequence>
<dbReference type="SUPFAM" id="SSF47384">
    <property type="entry name" value="Homodimeric domain of signal transducing histidine kinase"/>
    <property type="match status" value="1"/>
</dbReference>
<gene>
    <name evidence="14" type="ORF">ACFOW7_16780</name>
</gene>
<dbReference type="InterPro" id="IPR013727">
    <property type="entry name" value="2CSK_N"/>
</dbReference>
<dbReference type="Pfam" id="PF00512">
    <property type="entry name" value="HisKA"/>
    <property type="match status" value="1"/>
</dbReference>
<dbReference type="InterPro" id="IPR050428">
    <property type="entry name" value="TCS_sensor_his_kinase"/>
</dbReference>
<comment type="catalytic activity">
    <reaction evidence="1">
        <text>ATP + protein L-histidine = ADP + protein N-phospho-L-histidine.</text>
        <dbReference type="EC" id="2.7.13.3"/>
    </reaction>
</comment>
<dbReference type="RefSeq" id="WP_378166425.1">
    <property type="nucleotide sequence ID" value="NZ_JBHSBU010000001.1"/>
</dbReference>
<dbReference type="CDD" id="cd00075">
    <property type="entry name" value="HATPase"/>
    <property type="match status" value="1"/>
</dbReference>
<evidence type="ECO:0000256" key="7">
    <source>
        <dbReference type="ARBA" id="ARBA00022777"/>
    </source>
</evidence>
<dbReference type="InterPro" id="IPR003660">
    <property type="entry name" value="HAMP_dom"/>
</dbReference>
<dbReference type="InterPro" id="IPR036097">
    <property type="entry name" value="HisK_dim/P_sf"/>
</dbReference>
<dbReference type="GO" id="GO:0004673">
    <property type="term" value="F:protein histidine kinase activity"/>
    <property type="evidence" value="ECO:0007669"/>
    <property type="project" value="UniProtKB-EC"/>
</dbReference>
<comment type="caution">
    <text evidence="14">The sequence shown here is derived from an EMBL/GenBank/DDBJ whole genome shotgun (WGS) entry which is preliminary data.</text>
</comment>
<dbReference type="SMART" id="SM00387">
    <property type="entry name" value="HATPase_c"/>
    <property type="match status" value="1"/>
</dbReference>
<dbReference type="PROSITE" id="PS50885">
    <property type="entry name" value="HAMP"/>
    <property type="match status" value="1"/>
</dbReference>
<organism evidence="14 15">
    <name type="scientific">Chitinimonas lacunae</name>
    <dbReference type="NCBI Taxonomy" id="1963018"/>
    <lineage>
        <taxon>Bacteria</taxon>
        <taxon>Pseudomonadati</taxon>
        <taxon>Pseudomonadota</taxon>
        <taxon>Betaproteobacteria</taxon>
        <taxon>Neisseriales</taxon>
        <taxon>Chitinibacteraceae</taxon>
        <taxon>Chitinimonas</taxon>
    </lineage>
</organism>
<evidence type="ECO:0000256" key="3">
    <source>
        <dbReference type="ARBA" id="ARBA00012438"/>
    </source>
</evidence>
<dbReference type="InterPro" id="IPR003661">
    <property type="entry name" value="HisK_dim/P_dom"/>
</dbReference>
<keyword evidence="9" id="KW-0902">Two-component regulatory system</keyword>
<dbReference type="InterPro" id="IPR003594">
    <property type="entry name" value="HATPase_dom"/>
</dbReference>
<dbReference type="PRINTS" id="PR00344">
    <property type="entry name" value="BCTRLSENSOR"/>
</dbReference>
<evidence type="ECO:0000256" key="11">
    <source>
        <dbReference type="SAM" id="Phobius"/>
    </source>
</evidence>
<dbReference type="InterPro" id="IPR005467">
    <property type="entry name" value="His_kinase_dom"/>
</dbReference>
<dbReference type="InterPro" id="IPR004358">
    <property type="entry name" value="Sig_transdc_His_kin-like_C"/>
</dbReference>
<keyword evidence="7 14" id="KW-0418">Kinase</keyword>
<protein>
    <recommendedName>
        <fullName evidence="3">histidine kinase</fullName>
        <ecNumber evidence="3">2.7.13.3</ecNumber>
    </recommendedName>
</protein>
<proteinExistence type="predicted"/>
<keyword evidence="6 11" id="KW-0812">Transmembrane</keyword>
<dbReference type="EC" id="2.7.13.3" evidence="3"/>
<keyword evidence="15" id="KW-1185">Reference proteome</keyword>
<evidence type="ECO:0000256" key="5">
    <source>
        <dbReference type="ARBA" id="ARBA00022679"/>
    </source>
</evidence>
<dbReference type="EMBL" id="JBHSBU010000001">
    <property type="protein sequence ID" value="MFC4160992.1"/>
    <property type="molecule type" value="Genomic_DNA"/>
</dbReference>
<name>A0ABV8MTL4_9NEIS</name>
<feature type="domain" description="HAMP" evidence="13">
    <location>
        <begin position="178"/>
        <end position="230"/>
    </location>
</feature>
<dbReference type="CDD" id="cd00082">
    <property type="entry name" value="HisKA"/>
    <property type="match status" value="1"/>
</dbReference>
<dbReference type="SUPFAM" id="SSF55874">
    <property type="entry name" value="ATPase domain of HSP90 chaperone/DNA topoisomerase II/histidine kinase"/>
    <property type="match status" value="1"/>
</dbReference>
<dbReference type="SMART" id="SM00388">
    <property type="entry name" value="HisKA"/>
    <property type="match status" value="1"/>
</dbReference>
<evidence type="ECO:0000256" key="6">
    <source>
        <dbReference type="ARBA" id="ARBA00022692"/>
    </source>
</evidence>
<evidence type="ECO:0000256" key="9">
    <source>
        <dbReference type="ARBA" id="ARBA00023012"/>
    </source>
</evidence>
<evidence type="ECO:0000313" key="14">
    <source>
        <dbReference type="EMBL" id="MFC4160992.1"/>
    </source>
</evidence>
<keyword evidence="4" id="KW-0597">Phosphoprotein</keyword>
<evidence type="ECO:0000259" key="12">
    <source>
        <dbReference type="PROSITE" id="PS50109"/>
    </source>
</evidence>
<feature type="domain" description="Histidine kinase" evidence="12">
    <location>
        <begin position="238"/>
        <end position="455"/>
    </location>
</feature>
<evidence type="ECO:0000313" key="15">
    <source>
        <dbReference type="Proteomes" id="UP001595791"/>
    </source>
</evidence>
<dbReference type="Pfam" id="PF02518">
    <property type="entry name" value="HATPase_c"/>
    <property type="match status" value="1"/>
</dbReference>
<dbReference type="Gene3D" id="3.30.565.10">
    <property type="entry name" value="Histidine kinase-like ATPase, C-terminal domain"/>
    <property type="match status" value="1"/>
</dbReference>
<dbReference type="Gene3D" id="1.10.287.130">
    <property type="match status" value="1"/>
</dbReference>
<comment type="subcellular location">
    <subcellularLocation>
        <location evidence="2">Membrane</location>
    </subcellularLocation>
</comment>
<reference evidence="15" key="1">
    <citation type="journal article" date="2019" name="Int. J. Syst. Evol. Microbiol.">
        <title>The Global Catalogue of Microorganisms (GCM) 10K type strain sequencing project: providing services to taxonomists for standard genome sequencing and annotation.</title>
        <authorList>
            <consortium name="The Broad Institute Genomics Platform"/>
            <consortium name="The Broad Institute Genome Sequencing Center for Infectious Disease"/>
            <person name="Wu L."/>
            <person name="Ma J."/>
        </authorList>
    </citation>
    <scope>NUCLEOTIDE SEQUENCE [LARGE SCALE GENOMIC DNA]</scope>
    <source>
        <strain evidence="15">LMG 29894</strain>
    </source>
</reference>
<accession>A0ABV8MTL4</accession>
<evidence type="ECO:0000256" key="8">
    <source>
        <dbReference type="ARBA" id="ARBA00022989"/>
    </source>
</evidence>
<keyword evidence="10 11" id="KW-0472">Membrane</keyword>
<keyword evidence="8 11" id="KW-1133">Transmembrane helix</keyword>